<dbReference type="SMART" id="SM00318">
    <property type="entry name" value="SNc"/>
    <property type="match status" value="1"/>
</dbReference>
<dbReference type="PROSITE" id="PS50830">
    <property type="entry name" value="TNASE_3"/>
    <property type="match status" value="1"/>
</dbReference>
<dbReference type="EMBL" id="LAZR01000163">
    <property type="protein sequence ID" value="KKN85057.1"/>
    <property type="molecule type" value="Genomic_DNA"/>
</dbReference>
<dbReference type="Pfam" id="PF00565">
    <property type="entry name" value="SNase"/>
    <property type="match status" value="1"/>
</dbReference>
<feature type="domain" description="TNase-like" evidence="1">
    <location>
        <begin position="29"/>
        <end position="180"/>
    </location>
</feature>
<reference evidence="2" key="1">
    <citation type="journal article" date="2015" name="Nature">
        <title>Complex archaea that bridge the gap between prokaryotes and eukaryotes.</title>
        <authorList>
            <person name="Spang A."/>
            <person name="Saw J.H."/>
            <person name="Jorgensen S.L."/>
            <person name="Zaremba-Niedzwiedzka K."/>
            <person name="Martijn J."/>
            <person name="Lind A.E."/>
            <person name="van Eijk R."/>
            <person name="Schleper C."/>
            <person name="Guy L."/>
            <person name="Ettema T.J."/>
        </authorList>
    </citation>
    <scope>NUCLEOTIDE SEQUENCE</scope>
</reference>
<dbReference type="InterPro" id="IPR016071">
    <property type="entry name" value="Staphylococal_nuclease_OB-fold"/>
</dbReference>
<dbReference type="AlphaFoldDB" id="A0A0F9UCE1"/>
<dbReference type="Gene3D" id="2.40.50.90">
    <property type="match status" value="1"/>
</dbReference>
<sequence>MNKSLVSLFASVTLFAAFPAYSLSEREPVIAEGTVIRVIDGDTYDIRIDNPSIYEQFKDDARGDSRRERYVRQRSQSIRVRLASIDTAESVHVNPERNSVRGKQSSSVVSNMLSNQPVSVKCYDWGRYGRSICNVEFLYQGQPTDLGEWLIKNGHSEYVSKWGRNPYKDREYREAQRQAR</sequence>
<accession>A0A0F9UCE1</accession>
<evidence type="ECO:0000259" key="1">
    <source>
        <dbReference type="PROSITE" id="PS50830"/>
    </source>
</evidence>
<comment type="caution">
    <text evidence="2">The sequence shown here is derived from an EMBL/GenBank/DDBJ whole genome shotgun (WGS) entry which is preliminary data.</text>
</comment>
<proteinExistence type="predicted"/>
<evidence type="ECO:0000313" key="2">
    <source>
        <dbReference type="EMBL" id="KKN85057.1"/>
    </source>
</evidence>
<gene>
    <name evidence="2" type="ORF">LCGC14_0282260</name>
</gene>
<organism evidence="2">
    <name type="scientific">marine sediment metagenome</name>
    <dbReference type="NCBI Taxonomy" id="412755"/>
    <lineage>
        <taxon>unclassified sequences</taxon>
        <taxon>metagenomes</taxon>
        <taxon>ecological metagenomes</taxon>
    </lineage>
</organism>
<name>A0A0F9UCE1_9ZZZZ</name>
<dbReference type="SUPFAM" id="SSF50199">
    <property type="entry name" value="Staphylococcal nuclease"/>
    <property type="match status" value="1"/>
</dbReference>
<protein>
    <recommendedName>
        <fullName evidence="1">TNase-like domain-containing protein</fullName>
    </recommendedName>
</protein>
<dbReference type="InterPro" id="IPR035437">
    <property type="entry name" value="SNase_OB-fold_sf"/>
</dbReference>